<evidence type="ECO:0000256" key="2">
    <source>
        <dbReference type="SAM" id="Phobius"/>
    </source>
</evidence>
<dbReference type="KEGG" id="bhc:JFL75_10880"/>
<evidence type="ECO:0000256" key="1">
    <source>
        <dbReference type="SAM" id="MobiDB-lite"/>
    </source>
</evidence>
<feature type="transmembrane region" description="Helical" evidence="2">
    <location>
        <begin position="303"/>
        <end position="325"/>
    </location>
</feature>
<keyword evidence="2" id="KW-1133">Transmembrane helix</keyword>
<name>A0A7T7XJA8_9SPIR</name>
<keyword evidence="2" id="KW-0812">Transmembrane</keyword>
<evidence type="ECO:0000313" key="4">
    <source>
        <dbReference type="Proteomes" id="UP000595917"/>
    </source>
</evidence>
<proteinExistence type="predicted"/>
<keyword evidence="4" id="KW-1185">Reference proteome</keyword>
<organism evidence="3 4">
    <name type="scientific">Breznakiella homolactica</name>
    <dbReference type="NCBI Taxonomy" id="2798577"/>
    <lineage>
        <taxon>Bacteria</taxon>
        <taxon>Pseudomonadati</taxon>
        <taxon>Spirochaetota</taxon>
        <taxon>Spirochaetia</taxon>
        <taxon>Spirochaetales</taxon>
        <taxon>Breznakiellaceae</taxon>
        <taxon>Breznakiella</taxon>
    </lineage>
</organism>
<accession>A0A7T7XJA8</accession>
<feature type="region of interest" description="Disordered" evidence="1">
    <location>
        <begin position="226"/>
        <end position="254"/>
    </location>
</feature>
<dbReference type="Proteomes" id="UP000595917">
    <property type="component" value="Chromosome"/>
</dbReference>
<reference evidence="3" key="1">
    <citation type="submission" date="2021-01" db="EMBL/GenBank/DDBJ databases">
        <title>Description of Breznakiella homolactica.</title>
        <authorList>
            <person name="Song Y."/>
            <person name="Brune A."/>
        </authorList>
    </citation>
    <scope>NUCLEOTIDE SEQUENCE</scope>
    <source>
        <strain evidence="3">RmG30</strain>
    </source>
</reference>
<dbReference type="RefSeq" id="WP_215624769.1">
    <property type="nucleotide sequence ID" value="NZ_CP067089.2"/>
</dbReference>
<evidence type="ECO:0008006" key="5">
    <source>
        <dbReference type="Google" id="ProtNLM"/>
    </source>
</evidence>
<dbReference type="EMBL" id="CP067089">
    <property type="protein sequence ID" value="QQO07464.1"/>
    <property type="molecule type" value="Genomic_DNA"/>
</dbReference>
<sequence length="507" mass="55749">MVRIIHFEVEGRPALGFDTGLNAKAFAQAKLAQLITQPGYIVSPEGTVELWKPVGVTDRDGAMIIWGPVFFGVSLSDIIEEPDRNKALDALRSWIRARIVLQEQVENPPYPWPAGAIVADSGTILFPPDGLIKRALDAEGPESWFEGAERWVHPDLSGENAAVFSAGTMLYRIFCGVPPFQNGDINKIRSDIREGVYFPTRLIAPGLNGSIALLIVESIAPNSYFSGKKRDGKQETGADSQDSGQKGKTRPGLRELESVLGPAGSKSADSFFSSINDSELTKIEAERKQYKKRQDLSVNTRRFIYRNTTILCVAVIAMVVLGLTIRSIIKSRNEQPSTAGMTPLEVVEAYYVSFDSLDHTMMEACVTGKAGKGDIDMARNIFVISRVRQAYEMTNPVTSAQQWLDSGSPPVETLVFGITGLSIEELPSSSPDERPVFRAEYTLWVTQGKDSEAGDESAAIKETMDIQHPAEESPLVYPVGTAHIDTITLGLVKDAWRIEQLDRRQIE</sequence>
<evidence type="ECO:0000313" key="3">
    <source>
        <dbReference type="EMBL" id="QQO07464.1"/>
    </source>
</evidence>
<protein>
    <recommendedName>
        <fullName evidence="5">Protein kinase domain-containing protein</fullName>
    </recommendedName>
</protein>
<dbReference type="AlphaFoldDB" id="A0A7T7XJA8"/>
<feature type="compositionally biased region" description="Polar residues" evidence="1">
    <location>
        <begin position="237"/>
        <end position="246"/>
    </location>
</feature>
<gene>
    <name evidence="3" type="ORF">JFL75_10880</name>
</gene>
<keyword evidence="2" id="KW-0472">Membrane</keyword>